<dbReference type="EMBL" id="CP013070">
    <property type="protein sequence ID" value="APL95513.1"/>
    <property type="molecule type" value="Genomic_DNA"/>
</dbReference>
<protein>
    <submittedName>
        <fullName evidence="9">Alcohol dehydrogenase</fullName>
    </submittedName>
</protein>
<dbReference type="Gene3D" id="3.40.50.720">
    <property type="entry name" value="NAD(P)-binding Rossmann-like Domain"/>
    <property type="match status" value="1"/>
</dbReference>
<dbReference type="GO" id="GO:0005829">
    <property type="term" value="C:cytosol"/>
    <property type="evidence" value="ECO:0007669"/>
    <property type="project" value="TreeGrafter"/>
</dbReference>
<dbReference type="CDD" id="cd08278">
    <property type="entry name" value="benzyl_alcohol_DH"/>
    <property type="match status" value="1"/>
</dbReference>
<name>A0A1L5BRK4_SPHIB</name>
<dbReference type="GO" id="GO:0008270">
    <property type="term" value="F:zinc ion binding"/>
    <property type="evidence" value="ECO:0007669"/>
    <property type="project" value="InterPro"/>
</dbReference>
<keyword evidence="4" id="KW-0560">Oxidoreductase</keyword>
<dbReference type="KEGG" id="sinb:SIDU_13885"/>
<keyword evidence="5" id="KW-0520">NAD</keyword>
<evidence type="ECO:0000313" key="9">
    <source>
        <dbReference type="EMBL" id="APL95513.1"/>
    </source>
</evidence>
<dbReference type="PANTHER" id="PTHR43880:SF12">
    <property type="entry name" value="ALCOHOL DEHYDROGENASE CLASS-3"/>
    <property type="match status" value="1"/>
</dbReference>
<dbReference type="Pfam" id="PF08240">
    <property type="entry name" value="ADH_N"/>
    <property type="match status" value="1"/>
</dbReference>
<gene>
    <name evidence="9" type="ORF">SIDU_13885</name>
</gene>
<dbReference type="InterPro" id="IPR013154">
    <property type="entry name" value="ADH-like_N"/>
</dbReference>
<evidence type="ECO:0000256" key="4">
    <source>
        <dbReference type="ARBA" id="ARBA00023002"/>
    </source>
</evidence>
<dbReference type="Pfam" id="PF00107">
    <property type="entry name" value="ADH_zinc_N"/>
    <property type="match status" value="1"/>
</dbReference>
<feature type="domain" description="Alcohol dehydrogenase-like N-terminal" evidence="8">
    <location>
        <begin position="29"/>
        <end position="156"/>
    </location>
</feature>
<keyword evidence="2 6" id="KW-0479">Metal-binding</keyword>
<evidence type="ECO:0000256" key="1">
    <source>
        <dbReference type="ARBA" id="ARBA00001947"/>
    </source>
</evidence>
<evidence type="ECO:0000256" key="5">
    <source>
        <dbReference type="ARBA" id="ARBA00023027"/>
    </source>
</evidence>
<dbReference type="AlphaFoldDB" id="A0A1L5BRK4"/>
<accession>A0A1L5BRK4</accession>
<dbReference type="FunFam" id="3.40.50.720:FF:000003">
    <property type="entry name" value="S-(hydroxymethyl)glutathione dehydrogenase"/>
    <property type="match status" value="1"/>
</dbReference>
<reference evidence="9 10" key="1">
    <citation type="journal article" date="2012" name="J. Bacteriol.">
        <title>Genome sequence of Sphingobium indicum B90A, a hexachlorocyclohexane-degrading bacterium.</title>
        <authorList>
            <person name="Anand S."/>
            <person name="Sangwan N."/>
            <person name="Lata P."/>
            <person name="Kaur J."/>
            <person name="Dua A."/>
            <person name="Singh A.K."/>
            <person name="Verma M."/>
            <person name="Kaur J."/>
            <person name="Khurana J.P."/>
            <person name="Khurana P."/>
            <person name="Mathur S."/>
            <person name="Lal R."/>
        </authorList>
    </citation>
    <scope>NUCLEOTIDE SEQUENCE [LARGE SCALE GENOMIC DNA]</scope>
    <source>
        <strain evidence="10">DSM 16412 / CCM 7286 / MTCC 6364 / B90A</strain>
    </source>
</reference>
<dbReference type="Gene3D" id="3.90.180.10">
    <property type="entry name" value="Medium-chain alcohol dehydrogenases, catalytic domain"/>
    <property type="match status" value="1"/>
</dbReference>
<comment type="cofactor">
    <cofactor evidence="1 6">
        <name>Zn(2+)</name>
        <dbReference type="ChEBI" id="CHEBI:29105"/>
    </cofactor>
</comment>
<dbReference type="PANTHER" id="PTHR43880">
    <property type="entry name" value="ALCOHOL DEHYDROGENASE"/>
    <property type="match status" value="1"/>
</dbReference>
<keyword evidence="3 6" id="KW-0862">Zinc</keyword>
<dbReference type="InterPro" id="IPR002328">
    <property type="entry name" value="ADH_Zn_CS"/>
</dbReference>
<organism evidence="9 10">
    <name type="scientific">Sphingobium indicum (strain DSM 16412 / CCM 7286 / MTCC 6364 / B90A)</name>
    <dbReference type="NCBI Taxonomy" id="861109"/>
    <lineage>
        <taxon>Bacteria</taxon>
        <taxon>Pseudomonadati</taxon>
        <taxon>Pseudomonadota</taxon>
        <taxon>Alphaproteobacteria</taxon>
        <taxon>Sphingomonadales</taxon>
        <taxon>Sphingomonadaceae</taxon>
        <taxon>Sphingobium</taxon>
    </lineage>
</organism>
<dbReference type="SUPFAM" id="SSF51735">
    <property type="entry name" value="NAD(P)-binding Rossmann-fold domains"/>
    <property type="match status" value="1"/>
</dbReference>
<dbReference type="InterPro" id="IPR036291">
    <property type="entry name" value="NAD(P)-bd_dom_sf"/>
</dbReference>
<evidence type="ECO:0000256" key="3">
    <source>
        <dbReference type="ARBA" id="ARBA00022833"/>
    </source>
</evidence>
<dbReference type="InterPro" id="IPR011032">
    <property type="entry name" value="GroES-like_sf"/>
</dbReference>
<dbReference type="RefSeq" id="WP_007682352.1">
    <property type="nucleotide sequence ID" value="NZ_CP013070.1"/>
</dbReference>
<evidence type="ECO:0000313" key="10">
    <source>
        <dbReference type="Proteomes" id="UP000004550"/>
    </source>
</evidence>
<dbReference type="SUPFAM" id="SSF50129">
    <property type="entry name" value="GroES-like"/>
    <property type="match status" value="1"/>
</dbReference>
<dbReference type="Proteomes" id="UP000004550">
    <property type="component" value="Chromosome"/>
</dbReference>
<evidence type="ECO:0000256" key="6">
    <source>
        <dbReference type="RuleBase" id="RU361277"/>
    </source>
</evidence>
<feature type="domain" description="Alcohol dehydrogenase-like C-terminal" evidence="7">
    <location>
        <begin position="197"/>
        <end position="315"/>
    </location>
</feature>
<dbReference type="GO" id="GO:0046294">
    <property type="term" value="P:formaldehyde catabolic process"/>
    <property type="evidence" value="ECO:0007669"/>
    <property type="project" value="TreeGrafter"/>
</dbReference>
<dbReference type="InterPro" id="IPR013149">
    <property type="entry name" value="ADH-like_C"/>
</dbReference>
<comment type="similarity">
    <text evidence="6">Belongs to the zinc-containing alcohol dehydrogenase family.</text>
</comment>
<evidence type="ECO:0000259" key="7">
    <source>
        <dbReference type="Pfam" id="PF00107"/>
    </source>
</evidence>
<proteinExistence type="inferred from homology"/>
<dbReference type="PROSITE" id="PS00059">
    <property type="entry name" value="ADH_ZINC"/>
    <property type="match status" value="1"/>
</dbReference>
<evidence type="ECO:0000256" key="2">
    <source>
        <dbReference type="ARBA" id="ARBA00022723"/>
    </source>
</evidence>
<dbReference type="GO" id="GO:0051903">
    <property type="term" value="F:S-(hydroxymethyl)glutathione dehydrogenase [NAD(P)+] activity"/>
    <property type="evidence" value="ECO:0007669"/>
    <property type="project" value="TreeGrafter"/>
</dbReference>
<evidence type="ECO:0000259" key="8">
    <source>
        <dbReference type="Pfam" id="PF08240"/>
    </source>
</evidence>
<sequence>MIDAVAALLAEPGGDWTIDPIAIEEPRGDEILVRIVACGLCHTDLAVRDRHLPTPFPCVLGHEGSGIVERVGDQVTEFEPGDHVVLTCHHCGSCPNCLQGKPTYCHHFMQLNFSGRRADGTSPVHAHGAPVAGAFFGQSSFATYALAHQRNAVKVAKDIDLRLLGPLGCGIQTGAGTVMNVLRAEPGSAIAVFGSGAVGLSAVMAARVAGCTRIIAVDVHQSRLDLALELGATHAVHCAERPALDQIRALGGGVHYAIDTTGIPSVVAEAVESLYPLGTCIMVGVGAPDAELRLPINSLFLGKTLAGAIEGNSVPKVFIPRLIELWRQGRFPFEKLLQFYPLAQINEAASDSKAGTTLKPVLLLEEQDG</sequence>